<dbReference type="InterPro" id="IPR036397">
    <property type="entry name" value="RNaseH_sf"/>
</dbReference>
<accession>A0ABQ6ZH81</accession>
<dbReference type="EMBL" id="PDWW01000011">
    <property type="protein sequence ID" value="KAF1725196.1"/>
    <property type="molecule type" value="Genomic_DNA"/>
</dbReference>
<reference evidence="3 4" key="1">
    <citation type="submission" date="2017-10" db="EMBL/GenBank/DDBJ databases">
        <title>Whole genome sequencing of members of genus Pseudoxanthomonas.</title>
        <authorList>
            <person name="Kumar S."/>
            <person name="Bansal K."/>
            <person name="Kaur A."/>
            <person name="Patil P."/>
            <person name="Sharma S."/>
            <person name="Patil P.B."/>
        </authorList>
    </citation>
    <scope>NUCLEOTIDE SEQUENCE [LARGE SCALE GENOMIC DNA]</scope>
    <source>
        <strain evidence="3 4">DSM 17109</strain>
    </source>
</reference>
<evidence type="ECO:0000259" key="2">
    <source>
        <dbReference type="PROSITE" id="PS50994"/>
    </source>
</evidence>
<dbReference type="RefSeq" id="WP_162337649.1">
    <property type="nucleotide sequence ID" value="NZ_JBHSRQ010000007.1"/>
</dbReference>
<proteinExistence type="predicted"/>
<sequence>MAALPLDAVTRQDLLEKLGLNQQAVSHLDLSPEGISYVVETAISPPAKKVGRRRRRNLILDVPLKSIPGVVLQAESMTGEFNFLVELDRRPDLTAVFDQPITIKVCITDSRGRRTRTTYTADYLVIYSRSVCVYEIKADSELERLVRERPRDWIVQDSEYHYVPASKHFSSMGIDHVVVPISSLSSLRADNLRLLTSSREAPDTKRYRWTRKAILTLLEHESTLRMSDILERLGMPDGTPVLQLLDAEQIFADLDRVTLADPNSVWLSTSLELAKIAQESCSRLATNLRSDELGTDEVVDPRYELEVASRLALVQGTTRTNSNGKNVSDRSIRRYRKAFQDANGDPLSLTPRWSNCGNRDPLIGIVHLSFLESIIRAGKSDRHHTSISACFFAYQTAFPEARRQLEFFDEHPVSRSTFYTYWDRIALNNEDSFKKGGRRLRNEQSDSFDPAKRTILATRPFAVAHIDHWKTDLHLVVGYINGAKITKRAWLTAMVDSFSGEVLAIWLSFADPSKKSCTMVIRDCARRHGRLPEMVIVDGGSDFRSSHFFVMLASLKVVRCERPPEDPRFGQQVERLFRDFKERFARGLPGFGISIERSRAVSGAFKAAAGSTLTLLDAFEALEAFVFQGYNNGSKPGEVSSRYALRHKAERTYPHGGRRIAWDMRFLIATSVESPDAGYKLWTGRGIHVHGKWYSSPKLLAYRGYKKDLSVRIEPYADSVIYVCIEGKWLECRNSDSPLQLAMSETSLLFRTAERHDLSALRVELTNDMNRCVAEIVNGKLHEIAERKESNSTRPTSNDNQTDDVRDSSTFVPFNFDDVEPYENETL</sequence>
<feature type="domain" description="Integrase catalytic" evidence="2">
    <location>
        <begin position="456"/>
        <end position="644"/>
    </location>
</feature>
<evidence type="ECO:0000313" key="4">
    <source>
        <dbReference type="Proteomes" id="UP000781710"/>
    </source>
</evidence>
<dbReference type="SUPFAM" id="SSF53098">
    <property type="entry name" value="Ribonuclease H-like"/>
    <property type="match status" value="1"/>
</dbReference>
<evidence type="ECO:0000256" key="1">
    <source>
        <dbReference type="SAM" id="MobiDB-lite"/>
    </source>
</evidence>
<dbReference type="Proteomes" id="UP000781710">
    <property type="component" value="Unassembled WGS sequence"/>
</dbReference>
<evidence type="ECO:0000313" key="3">
    <source>
        <dbReference type="EMBL" id="KAF1725196.1"/>
    </source>
</evidence>
<feature type="region of interest" description="Disordered" evidence="1">
    <location>
        <begin position="786"/>
        <end position="816"/>
    </location>
</feature>
<dbReference type="InterPro" id="IPR012337">
    <property type="entry name" value="RNaseH-like_sf"/>
</dbReference>
<organism evidence="3 4">
    <name type="scientific">Pseudoxanthomonas japonensis</name>
    <dbReference type="NCBI Taxonomy" id="69284"/>
    <lineage>
        <taxon>Bacteria</taxon>
        <taxon>Pseudomonadati</taxon>
        <taxon>Pseudomonadota</taxon>
        <taxon>Gammaproteobacteria</taxon>
        <taxon>Lysobacterales</taxon>
        <taxon>Lysobacteraceae</taxon>
        <taxon>Pseudoxanthomonas</taxon>
    </lineage>
</organism>
<comment type="caution">
    <text evidence="3">The sequence shown here is derived from an EMBL/GenBank/DDBJ whole genome shotgun (WGS) entry which is preliminary data.</text>
</comment>
<protein>
    <recommendedName>
        <fullName evidence="2">Integrase catalytic domain-containing protein</fullName>
    </recommendedName>
</protein>
<dbReference type="Gene3D" id="3.30.420.10">
    <property type="entry name" value="Ribonuclease H-like superfamily/Ribonuclease H"/>
    <property type="match status" value="1"/>
</dbReference>
<keyword evidence="4" id="KW-1185">Reference proteome</keyword>
<gene>
    <name evidence="3" type="ORF">CSC78_09365</name>
</gene>
<name>A0ABQ6ZH81_9GAMM</name>
<dbReference type="InterPro" id="IPR001584">
    <property type="entry name" value="Integrase_cat-core"/>
</dbReference>
<dbReference type="PROSITE" id="PS50994">
    <property type="entry name" value="INTEGRASE"/>
    <property type="match status" value="1"/>
</dbReference>